<feature type="transmembrane region" description="Helical" evidence="1">
    <location>
        <begin position="150"/>
        <end position="169"/>
    </location>
</feature>
<keyword evidence="3" id="KW-1185">Reference proteome</keyword>
<evidence type="ECO:0008006" key="4">
    <source>
        <dbReference type="Google" id="ProtNLM"/>
    </source>
</evidence>
<proteinExistence type="predicted"/>
<evidence type="ECO:0000256" key="1">
    <source>
        <dbReference type="SAM" id="Phobius"/>
    </source>
</evidence>
<keyword evidence="1" id="KW-0472">Membrane</keyword>
<feature type="transmembrane region" description="Helical" evidence="1">
    <location>
        <begin position="61"/>
        <end position="84"/>
    </location>
</feature>
<feature type="transmembrane region" description="Helical" evidence="1">
    <location>
        <begin position="181"/>
        <end position="200"/>
    </location>
</feature>
<dbReference type="STRING" id="1201294.BN140_1847"/>
<organism evidence="2 3">
    <name type="scientific">Methanoculleus bourgensis (strain ATCC 43281 / DSM 3045 / OCM 15 / MS2)</name>
    <name type="common">Methanogenium bourgense</name>
    <dbReference type="NCBI Taxonomy" id="1201294"/>
    <lineage>
        <taxon>Archaea</taxon>
        <taxon>Methanobacteriati</taxon>
        <taxon>Methanobacteriota</taxon>
        <taxon>Stenosarchaea group</taxon>
        <taxon>Methanomicrobia</taxon>
        <taxon>Methanomicrobiales</taxon>
        <taxon>Methanomicrobiaceae</taxon>
        <taxon>Methanoculleus</taxon>
    </lineage>
</organism>
<keyword evidence="1" id="KW-1133">Transmembrane helix</keyword>
<reference evidence="3" key="1">
    <citation type="journal article" date="2012" name="J. Bacteriol.">
        <title>Complete genome sequence of the hydrogenotrophic, methanogenic archaeon Methanoculleus bourgensis strain MS2T, isolated from a sewage sludge digester.</title>
        <authorList>
            <person name="Maus I."/>
            <person name="Wibberg D."/>
            <person name="Stantscheff R."/>
            <person name="Eikmeyer F.G."/>
            <person name="Seffner A."/>
            <person name="Boelter J."/>
            <person name="Szczepanowski R."/>
            <person name="Blom J."/>
            <person name="Jaenicke S."/>
            <person name="Konig H."/>
            <person name="Puhler A."/>
            <person name="Schluter A."/>
        </authorList>
    </citation>
    <scope>NUCLEOTIDE SEQUENCE [LARGE SCALE GENOMIC DNA]</scope>
    <source>
        <strain evidence="3">ATCC 43281 / DSM 3045 / OCM 15 / MS2</strain>
    </source>
</reference>
<name>I7L0B5_METBM</name>
<accession>I7L0B5</accession>
<dbReference type="AlphaFoldDB" id="I7L0B5"/>
<dbReference type="Proteomes" id="UP000009007">
    <property type="component" value="Chromosome I"/>
</dbReference>
<dbReference type="RefSeq" id="WP_014867743.1">
    <property type="nucleotide sequence ID" value="NC_018227.2"/>
</dbReference>
<dbReference type="EMBL" id="HE964772">
    <property type="protein sequence ID" value="CCJ36770.1"/>
    <property type="molecule type" value="Genomic_DNA"/>
</dbReference>
<evidence type="ECO:0000313" key="2">
    <source>
        <dbReference type="EMBL" id="CCJ36770.1"/>
    </source>
</evidence>
<evidence type="ECO:0000313" key="3">
    <source>
        <dbReference type="Proteomes" id="UP000009007"/>
    </source>
</evidence>
<protein>
    <recommendedName>
        <fullName evidence="4">DUF1673 family protein</fullName>
    </recommendedName>
</protein>
<keyword evidence="1" id="KW-0812">Transmembrane</keyword>
<dbReference type="HOGENOM" id="CLU_1118224_0_0_2"/>
<dbReference type="GeneID" id="13353575"/>
<feature type="transmembrane region" description="Helical" evidence="1">
    <location>
        <begin position="90"/>
        <end position="107"/>
    </location>
</feature>
<dbReference type="BioCyc" id="MBOU1201294:BN140_RS09215-MONOMER"/>
<dbReference type="PATRIC" id="fig|1201294.9.peg.2027"/>
<dbReference type="KEGG" id="mbg:BN140_1847"/>
<gene>
    <name evidence="2" type="ordered locus">BN140_1847</name>
</gene>
<sequence length="240" mass="26721">MILKVSGAIRRLMGWCPNAAMAGAGRRYAVPDSDIRVKTAAKGGDRQVIAGVLVDYVSPRFVLLALLAIAGFFTLFVTCFLLPSLRPGCYTLVSLSFITYAAIHLYLDRKRAVIERVGDSIIIYRPHFRPLVLEEDSFRSIKVKKTYLPVPRWAFALLTLLMIAAIFFGMVQGGRAVDPDFAFQVLFAVGLVVFLFARFYRAFVSLQYPRYLRIALESGGYLHLYSGDPDSLAVLLGAPR</sequence>